<dbReference type="AlphaFoldDB" id="A0AAQ3NRT5"/>
<dbReference type="PANTHER" id="PTHR31232:SF43">
    <property type="entry name" value="S-PROTEIN HOMOLOG 29-RELATED"/>
    <property type="match status" value="1"/>
</dbReference>
<sequence>MDSFSKILCLLLVLLLQLKGKITATPIIPTKVTVEITNKLNMKHLIVNCKDKNNNLGVIELYVNETYSFRFYPNYFFPQTLYFCHFSWLYGDHHFDIYVEYRDLWCNHNVCSWEIFEKGPCKIKSGSRQCFAWDKPSAKIK</sequence>
<evidence type="ECO:0000256" key="3">
    <source>
        <dbReference type="ARBA" id="ARBA00022471"/>
    </source>
</evidence>
<dbReference type="InterPro" id="IPR010264">
    <property type="entry name" value="Self-incomp_S1"/>
</dbReference>
<gene>
    <name evidence="7" type="ORF">V8G54_012196</name>
</gene>
<name>A0AAQ3NRT5_VIGMU</name>
<evidence type="ECO:0000313" key="7">
    <source>
        <dbReference type="EMBL" id="WVZ14630.1"/>
    </source>
</evidence>
<organism evidence="7 8">
    <name type="scientific">Vigna mungo</name>
    <name type="common">Black gram</name>
    <name type="synonym">Phaseolus mungo</name>
    <dbReference type="NCBI Taxonomy" id="3915"/>
    <lineage>
        <taxon>Eukaryota</taxon>
        <taxon>Viridiplantae</taxon>
        <taxon>Streptophyta</taxon>
        <taxon>Embryophyta</taxon>
        <taxon>Tracheophyta</taxon>
        <taxon>Spermatophyta</taxon>
        <taxon>Magnoliopsida</taxon>
        <taxon>eudicotyledons</taxon>
        <taxon>Gunneridae</taxon>
        <taxon>Pentapetalae</taxon>
        <taxon>rosids</taxon>
        <taxon>fabids</taxon>
        <taxon>Fabales</taxon>
        <taxon>Fabaceae</taxon>
        <taxon>Papilionoideae</taxon>
        <taxon>50 kb inversion clade</taxon>
        <taxon>NPAAA clade</taxon>
        <taxon>indigoferoid/millettioid clade</taxon>
        <taxon>Phaseoleae</taxon>
        <taxon>Vigna</taxon>
    </lineage>
</organism>
<keyword evidence="3 6" id="KW-0713">Self-incompatibility</keyword>
<evidence type="ECO:0000256" key="5">
    <source>
        <dbReference type="ARBA" id="ARBA00022729"/>
    </source>
</evidence>
<evidence type="ECO:0000256" key="1">
    <source>
        <dbReference type="ARBA" id="ARBA00004613"/>
    </source>
</evidence>
<evidence type="ECO:0000256" key="4">
    <source>
        <dbReference type="ARBA" id="ARBA00022525"/>
    </source>
</evidence>
<dbReference type="GO" id="GO:0060320">
    <property type="term" value="P:rejection of self pollen"/>
    <property type="evidence" value="ECO:0007669"/>
    <property type="project" value="UniProtKB-KW"/>
</dbReference>
<keyword evidence="8" id="KW-1185">Reference proteome</keyword>
<accession>A0AAQ3NRT5</accession>
<evidence type="ECO:0000313" key="8">
    <source>
        <dbReference type="Proteomes" id="UP001374535"/>
    </source>
</evidence>
<proteinExistence type="inferred from homology"/>
<dbReference type="PANTHER" id="PTHR31232">
    <property type="match status" value="1"/>
</dbReference>
<feature type="chain" id="PRO_5042661320" description="S-protein homolog" evidence="6">
    <location>
        <begin position="25"/>
        <end position="141"/>
    </location>
</feature>
<dbReference type="Pfam" id="PF05938">
    <property type="entry name" value="Self-incomp_S1"/>
    <property type="match status" value="1"/>
</dbReference>
<feature type="signal peptide" evidence="6">
    <location>
        <begin position="1"/>
        <end position="24"/>
    </location>
</feature>
<dbReference type="EMBL" id="CP144697">
    <property type="protein sequence ID" value="WVZ14630.1"/>
    <property type="molecule type" value="Genomic_DNA"/>
</dbReference>
<evidence type="ECO:0000256" key="6">
    <source>
        <dbReference type="RuleBase" id="RU367044"/>
    </source>
</evidence>
<dbReference type="GO" id="GO:0005576">
    <property type="term" value="C:extracellular region"/>
    <property type="evidence" value="ECO:0007669"/>
    <property type="project" value="UniProtKB-SubCell"/>
</dbReference>
<reference evidence="7 8" key="1">
    <citation type="journal article" date="2023" name="Life. Sci Alliance">
        <title>Evolutionary insights into 3D genome organization and epigenetic landscape of Vigna mungo.</title>
        <authorList>
            <person name="Junaid A."/>
            <person name="Singh B."/>
            <person name="Bhatia S."/>
        </authorList>
    </citation>
    <scope>NUCLEOTIDE SEQUENCE [LARGE SCALE GENOMIC DNA]</scope>
    <source>
        <strain evidence="7">Urdbean</strain>
    </source>
</reference>
<comment type="similarity">
    <text evidence="2 6">Belongs to the plant self-incompatibility (S1) protein family.</text>
</comment>
<keyword evidence="5 6" id="KW-0732">Signal</keyword>
<keyword evidence="4 6" id="KW-0964">Secreted</keyword>
<dbReference type="Proteomes" id="UP001374535">
    <property type="component" value="Chromosome 4"/>
</dbReference>
<protein>
    <recommendedName>
        <fullName evidence="6">S-protein homolog</fullName>
    </recommendedName>
</protein>
<comment type="subcellular location">
    <subcellularLocation>
        <location evidence="1 6">Secreted</location>
    </subcellularLocation>
</comment>
<evidence type="ECO:0000256" key="2">
    <source>
        <dbReference type="ARBA" id="ARBA00005581"/>
    </source>
</evidence>